<keyword evidence="3 8" id="KW-0732">Signal</keyword>
<dbReference type="Pfam" id="PF07335">
    <property type="entry name" value="Glyco_hydro_75"/>
    <property type="match status" value="1"/>
</dbReference>
<feature type="chain" id="PRO_5033016640" description="CBM6 domain-containing protein" evidence="8">
    <location>
        <begin position="27"/>
        <end position="486"/>
    </location>
</feature>
<evidence type="ECO:0000256" key="4">
    <source>
        <dbReference type="ARBA" id="ARBA00022801"/>
    </source>
</evidence>
<dbReference type="InterPro" id="IPR008979">
    <property type="entry name" value="Galactose-bd-like_sf"/>
</dbReference>
<evidence type="ECO:0000259" key="9">
    <source>
        <dbReference type="PROSITE" id="PS51175"/>
    </source>
</evidence>
<evidence type="ECO:0000313" key="10">
    <source>
        <dbReference type="EMBL" id="MBB5868151.1"/>
    </source>
</evidence>
<dbReference type="RefSeq" id="WP_184833869.1">
    <property type="nucleotide sequence ID" value="NZ_JACHMN010000002.1"/>
</dbReference>
<keyword evidence="4" id="KW-0378">Hydrolase</keyword>
<dbReference type="Pfam" id="PF18099">
    <property type="entry name" value="CBM_35_2"/>
    <property type="match status" value="1"/>
</dbReference>
<dbReference type="PANTHER" id="PTHR42061">
    <property type="entry name" value="ENDO-CHITOSANASE"/>
    <property type="match status" value="1"/>
</dbReference>
<dbReference type="GO" id="GO:0005576">
    <property type="term" value="C:extracellular region"/>
    <property type="evidence" value="ECO:0007669"/>
    <property type="project" value="UniProtKB-SubCell"/>
</dbReference>
<name>A0A841BMS7_9ACTN</name>
<dbReference type="Pfam" id="PF16990">
    <property type="entry name" value="CBM_35"/>
    <property type="match status" value="1"/>
</dbReference>
<evidence type="ECO:0000256" key="7">
    <source>
        <dbReference type="ARBA" id="ARBA00023326"/>
    </source>
</evidence>
<gene>
    <name evidence="10" type="ORF">F4553_001530</name>
</gene>
<feature type="domain" description="CBM6" evidence="9">
    <location>
        <begin position="161"/>
        <end position="285"/>
    </location>
</feature>
<protein>
    <recommendedName>
        <fullName evidence="9">CBM6 domain-containing protein</fullName>
    </recommendedName>
</protein>
<dbReference type="PANTHER" id="PTHR42061:SF6">
    <property type="entry name" value="ENDO-CHITOSANASE"/>
    <property type="match status" value="1"/>
</dbReference>
<keyword evidence="5" id="KW-0119">Carbohydrate metabolism</keyword>
<evidence type="ECO:0000256" key="6">
    <source>
        <dbReference type="ARBA" id="ARBA00023295"/>
    </source>
</evidence>
<keyword evidence="11" id="KW-1185">Reference proteome</keyword>
<dbReference type="Gene3D" id="2.60.120.260">
    <property type="entry name" value="Galactose-binding domain-like"/>
    <property type="match status" value="2"/>
</dbReference>
<evidence type="ECO:0000256" key="1">
    <source>
        <dbReference type="ARBA" id="ARBA00004613"/>
    </source>
</evidence>
<dbReference type="InterPro" id="IPR009939">
    <property type="entry name" value="Chitosanase_fungal"/>
</dbReference>
<evidence type="ECO:0000256" key="2">
    <source>
        <dbReference type="ARBA" id="ARBA00022525"/>
    </source>
</evidence>
<keyword evidence="6" id="KW-0326">Glycosidase</keyword>
<dbReference type="Proteomes" id="UP000587527">
    <property type="component" value="Unassembled WGS sequence"/>
</dbReference>
<comment type="subcellular location">
    <subcellularLocation>
        <location evidence="1">Secreted</location>
    </subcellularLocation>
</comment>
<evidence type="ECO:0000313" key="11">
    <source>
        <dbReference type="Proteomes" id="UP000587527"/>
    </source>
</evidence>
<dbReference type="SUPFAM" id="SSF49785">
    <property type="entry name" value="Galactose-binding domain-like"/>
    <property type="match status" value="2"/>
</dbReference>
<comment type="caution">
    <text evidence="10">The sequence shown here is derived from an EMBL/GenBank/DDBJ whole genome shotgun (WGS) entry which is preliminary data.</text>
</comment>
<evidence type="ECO:0000256" key="5">
    <source>
        <dbReference type="ARBA" id="ARBA00023277"/>
    </source>
</evidence>
<dbReference type="GO" id="GO:0000272">
    <property type="term" value="P:polysaccharide catabolic process"/>
    <property type="evidence" value="ECO:0007669"/>
    <property type="project" value="UniProtKB-KW"/>
</dbReference>
<keyword evidence="7" id="KW-0624">Polysaccharide degradation</keyword>
<dbReference type="GO" id="GO:0030246">
    <property type="term" value="F:carbohydrate binding"/>
    <property type="evidence" value="ECO:0007669"/>
    <property type="project" value="InterPro"/>
</dbReference>
<organism evidence="10 11">
    <name type="scientific">Allocatelliglobosispora scoriae</name>
    <dbReference type="NCBI Taxonomy" id="643052"/>
    <lineage>
        <taxon>Bacteria</taxon>
        <taxon>Bacillati</taxon>
        <taxon>Actinomycetota</taxon>
        <taxon>Actinomycetes</taxon>
        <taxon>Micromonosporales</taxon>
        <taxon>Micromonosporaceae</taxon>
        <taxon>Allocatelliglobosispora</taxon>
    </lineage>
</organism>
<evidence type="ECO:0000256" key="3">
    <source>
        <dbReference type="ARBA" id="ARBA00022729"/>
    </source>
</evidence>
<feature type="signal peptide" evidence="8">
    <location>
        <begin position="1"/>
        <end position="26"/>
    </location>
</feature>
<dbReference type="AlphaFoldDB" id="A0A841BMS7"/>
<sequence>MRKHVALLGAAGLAIGLLLPAAPASAAPVRYEAENAAISQGLVEANHTGYSGTGFVNNDNVIGSSTQWTVNAATAGTATITIRYSNGSGANRPADIAVNGSVVAAASAFNATTNFDTWASKTLTAPVTAGSNTIRVTATSANGPANLDYLDFEVAAAPPATVYQAENATISQGLVESNWAGYTGTGFVNVDNAVGSYVQWSVVPAAAGSTGLTIRFANGTTANRPMSITVNGTVVSANQAFNATGAWTTWSEVTVNATLTAGTNTVRATSTSATGGPNLDKLTLGTVGGGGAPTAAELLAKVGSCNQISNGRYKTDSDVATATIPVCQKTGAVLWQADMDIDCDGIRTAQCNEDTDCCFLPDTACHASNGSALNAAQLPYVVVPSSSSIWNYANFQIGCGTVVAVIYNNQVLYAVVGDTGPTQIIGEASYATAAALGINPDPSNGGTDSGVTYIVFQGSQRVSPIENQGNAVTLGQTLARTFVNSN</sequence>
<reference evidence="10 11" key="1">
    <citation type="submission" date="2020-08" db="EMBL/GenBank/DDBJ databases">
        <title>Sequencing the genomes of 1000 actinobacteria strains.</title>
        <authorList>
            <person name="Klenk H.-P."/>
        </authorList>
    </citation>
    <scope>NUCLEOTIDE SEQUENCE [LARGE SCALE GENOMIC DNA]</scope>
    <source>
        <strain evidence="10 11">DSM 45362</strain>
    </source>
</reference>
<proteinExistence type="predicted"/>
<evidence type="ECO:0000256" key="8">
    <source>
        <dbReference type="SAM" id="SignalP"/>
    </source>
</evidence>
<feature type="domain" description="CBM6" evidence="9">
    <location>
        <begin position="29"/>
        <end position="153"/>
    </location>
</feature>
<dbReference type="GO" id="GO:0016977">
    <property type="term" value="F:chitosanase activity"/>
    <property type="evidence" value="ECO:0007669"/>
    <property type="project" value="InterPro"/>
</dbReference>
<dbReference type="PROSITE" id="PS51175">
    <property type="entry name" value="CBM6"/>
    <property type="match status" value="2"/>
</dbReference>
<keyword evidence="2" id="KW-0964">Secreted</keyword>
<accession>A0A841BMS7</accession>
<dbReference type="InterPro" id="IPR005084">
    <property type="entry name" value="CBM6"/>
</dbReference>
<dbReference type="CDD" id="cd04082">
    <property type="entry name" value="CBM35_pectate_lyase-like"/>
    <property type="match status" value="2"/>
</dbReference>
<dbReference type="InterPro" id="IPR041342">
    <property type="entry name" value="CBM35"/>
</dbReference>
<dbReference type="EMBL" id="JACHMN010000002">
    <property type="protein sequence ID" value="MBB5868151.1"/>
    <property type="molecule type" value="Genomic_DNA"/>
</dbReference>